<gene>
    <name evidence="1" type="ORF">LCGC14_0872960</name>
</gene>
<name>A0A0F9SB46_9ZZZZ</name>
<sequence>MPLPNRIEIDIQWENNNTIDITAKNGSGTPYTVVKADENGHLEDMFPAIKDVMERYVKGIMEKIAADMKLP</sequence>
<proteinExistence type="predicted"/>
<dbReference type="EMBL" id="LAZR01002706">
    <property type="protein sequence ID" value="KKN26603.1"/>
    <property type="molecule type" value="Genomic_DNA"/>
</dbReference>
<accession>A0A0F9SB46</accession>
<protein>
    <submittedName>
        <fullName evidence="1">Uncharacterized protein</fullName>
    </submittedName>
</protein>
<evidence type="ECO:0000313" key="1">
    <source>
        <dbReference type="EMBL" id="KKN26603.1"/>
    </source>
</evidence>
<dbReference type="AlphaFoldDB" id="A0A0F9SB46"/>
<organism evidence="1">
    <name type="scientific">marine sediment metagenome</name>
    <dbReference type="NCBI Taxonomy" id="412755"/>
    <lineage>
        <taxon>unclassified sequences</taxon>
        <taxon>metagenomes</taxon>
        <taxon>ecological metagenomes</taxon>
    </lineage>
</organism>
<comment type="caution">
    <text evidence="1">The sequence shown here is derived from an EMBL/GenBank/DDBJ whole genome shotgun (WGS) entry which is preliminary data.</text>
</comment>
<reference evidence="1" key="1">
    <citation type="journal article" date="2015" name="Nature">
        <title>Complex archaea that bridge the gap between prokaryotes and eukaryotes.</title>
        <authorList>
            <person name="Spang A."/>
            <person name="Saw J.H."/>
            <person name="Jorgensen S.L."/>
            <person name="Zaremba-Niedzwiedzka K."/>
            <person name="Martijn J."/>
            <person name="Lind A.E."/>
            <person name="van Eijk R."/>
            <person name="Schleper C."/>
            <person name="Guy L."/>
            <person name="Ettema T.J."/>
        </authorList>
    </citation>
    <scope>NUCLEOTIDE SEQUENCE</scope>
</reference>